<name>A0AAN9NWF8_PSOTE</name>
<organism evidence="1 2">
    <name type="scientific">Psophocarpus tetragonolobus</name>
    <name type="common">Winged bean</name>
    <name type="synonym">Dolichos tetragonolobus</name>
    <dbReference type="NCBI Taxonomy" id="3891"/>
    <lineage>
        <taxon>Eukaryota</taxon>
        <taxon>Viridiplantae</taxon>
        <taxon>Streptophyta</taxon>
        <taxon>Embryophyta</taxon>
        <taxon>Tracheophyta</taxon>
        <taxon>Spermatophyta</taxon>
        <taxon>Magnoliopsida</taxon>
        <taxon>eudicotyledons</taxon>
        <taxon>Gunneridae</taxon>
        <taxon>Pentapetalae</taxon>
        <taxon>rosids</taxon>
        <taxon>fabids</taxon>
        <taxon>Fabales</taxon>
        <taxon>Fabaceae</taxon>
        <taxon>Papilionoideae</taxon>
        <taxon>50 kb inversion clade</taxon>
        <taxon>NPAAA clade</taxon>
        <taxon>indigoferoid/millettioid clade</taxon>
        <taxon>Phaseoleae</taxon>
        <taxon>Psophocarpus</taxon>
    </lineage>
</organism>
<accession>A0AAN9NWF8</accession>
<dbReference type="AlphaFoldDB" id="A0AAN9NWF8"/>
<sequence>MVKAVLTLWSCLCSRRGRASALVAPLLTLRLTFFALLQCVRVSVYDKFHSPGNGVGSREGMTTTREK</sequence>
<dbReference type="EMBL" id="JAYMYS010000009">
    <property type="protein sequence ID" value="KAK7380594.1"/>
    <property type="molecule type" value="Genomic_DNA"/>
</dbReference>
<evidence type="ECO:0000313" key="2">
    <source>
        <dbReference type="Proteomes" id="UP001386955"/>
    </source>
</evidence>
<gene>
    <name evidence="1" type="ORF">VNO78_33109</name>
</gene>
<comment type="caution">
    <text evidence="1">The sequence shown here is derived from an EMBL/GenBank/DDBJ whole genome shotgun (WGS) entry which is preliminary data.</text>
</comment>
<keyword evidence="2" id="KW-1185">Reference proteome</keyword>
<evidence type="ECO:0000313" key="1">
    <source>
        <dbReference type="EMBL" id="KAK7380594.1"/>
    </source>
</evidence>
<dbReference type="Proteomes" id="UP001386955">
    <property type="component" value="Unassembled WGS sequence"/>
</dbReference>
<reference evidence="1 2" key="1">
    <citation type="submission" date="2024-01" db="EMBL/GenBank/DDBJ databases">
        <title>The genomes of 5 underutilized Papilionoideae crops provide insights into root nodulation and disease resistanc.</title>
        <authorList>
            <person name="Jiang F."/>
        </authorList>
    </citation>
    <scope>NUCLEOTIDE SEQUENCE [LARGE SCALE GENOMIC DNA]</scope>
    <source>
        <strain evidence="1">DUOXIRENSHENG_FW03</strain>
        <tissue evidence="1">Leaves</tissue>
    </source>
</reference>
<proteinExistence type="predicted"/>
<protein>
    <submittedName>
        <fullName evidence="1">Uncharacterized protein</fullName>
    </submittedName>
</protein>